<evidence type="ECO:0000256" key="1">
    <source>
        <dbReference type="SAM" id="MobiDB-lite"/>
    </source>
</evidence>
<dbReference type="EMBL" id="CAJSTJ010000183">
    <property type="protein sequence ID" value="CAG7565397.1"/>
    <property type="molecule type" value="Genomic_DNA"/>
</dbReference>
<sequence length="163" mass="17500">MNRTDPTEIFAPASTLNVVLAHETASADVIDMDTPATITKVFFVTHTASDWDKEPPTDAIVGGVVATASIIGLVMVIGICALRRRKPKASLRDTEHPITPLAINPTPQDIGLHAQGDKIIASYHTQTTLPTSPLGPDVTPIFRPPLPLTGQGTRSDKSYSYYL</sequence>
<accession>A0A8J2J2G4</accession>
<organism evidence="3 4">
    <name type="scientific">Fusarium equiseti</name>
    <name type="common">Fusarium scirpi</name>
    <dbReference type="NCBI Taxonomy" id="61235"/>
    <lineage>
        <taxon>Eukaryota</taxon>
        <taxon>Fungi</taxon>
        <taxon>Dikarya</taxon>
        <taxon>Ascomycota</taxon>
        <taxon>Pezizomycotina</taxon>
        <taxon>Sordariomycetes</taxon>
        <taxon>Hypocreomycetidae</taxon>
        <taxon>Hypocreales</taxon>
        <taxon>Nectriaceae</taxon>
        <taxon>Fusarium</taxon>
        <taxon>Fusarium incarnatum-equiseti species complex</taxon>
    </lineage>
</organism>
<evidence type="ECO:0000313" key="4">
    <source>
        <dbReference type="Proteomes" id="UP000693738"/>
    </source>
</evidence>
<keyword evidence="2" id="KW-0812">Transmembrane</keyword>
<name>A0A8J2J2G4_FUSEQ</name>
<dbReference type="AlphaFoldDB" id="A0A8J2J2G4"/>
<feature type="region of interest" description="Disordered" evidence="1">
    <location>
        <begin position="144"/>
        <end position="163"/>
    </location>
</feature>
<comment type="caution">
    <text evidence="3">The sequence shown here is derived from an EMBL/GenBank/DDBJ whole genome shotgun (WGS) entry which is preliminary data.</text>
</comment>
<evidence type="ECO:0000256" key="2">
    <source>
        <dbReference type="SAM" id="Phobius"/>
    </source>
</evidence>
<protein>
    <submittedName>
        <fullName evidence="3">Uncharacterized protein</fullName>
    </submittedName>
</protein>
<evidence type="ECO:0000313" key="3">
    <source>
        <dbReference type="EMBL" id="CAG7565397.1"/>
    </source>
</evidence>
<feature type="transmembrane region" description="Helical" evidence="2">
    <location>
        <begin position="59"/>
        <end position="82"/>
    </location>
</feature>
<proteinExistence type="predicted"/>
<keyword evidence="2" id="KW-0472">Membrane</keyword>
<keyword evidence="2" id="KW-1133">Transmembrane helix</keyword>
<gene>
    <name evidence="3" type="ORF">FEQUK3_LOCUS11108</name>
</gene>
<reference evidence="3" key="1">
    <citation type="submission" date="2021-05" db="EMBL/GenBank/DDBJ databases">
        <authorList>
            <person name="Khan N."/>
        </authorList>
    </citation>
    <scope>NUCLEOTIDE SEQUENCE</scope>
</reference>
<dbReference type="Proteomes" id="UP000693738">
    <property type="component" value="Unassembled WGS sequence"/>
</dbReference>